<dbReference type="GO" id="GO:0003924">
    <property type="term" value="F:GTPase activity"/>
    <property type="evidence" value="ECO:0007669"/>
    <property type="project" value="InterPro"/>
</dbReference>
<keyword evidence="4 6" id="KW-0342">GTP-binding</keyword>
<evidence type="ECO:0000256" key="8">
    <source>
        <dbReference type="SAM" id="MobiDB-lite"/>
    </source>
</evidence>
<feature type="compositionally biased region" description="Basic residues" evidence="8">
    <location>
        <begin position="295"/>
        <end position="305"/>
    </location>
</feature>
<feature type="binding site" evidence="6">
    <location>
        <begin position="202"/>
        <end position="206"/>
    </location>
    <ligand>
        <name>GTP</name>
        <dbReference type="ChEBI" id="CHEBI:37565"/>
    </ligand>
</feature>
<dbReference type="PANTHER" id="PTHR10218">
    <property type="entry name" value="GTP-BINDING PROTEIN ALPHA SUBUNIT"/>
    <property type="match status" value="1"/>
</dbReference>
<dbReference type="EMBL" id="AB047085">
    <property type="protein sequence ID" value="BAB79200.1"/>
    <property type="molecule type" value="mRNA"/>
</dbReference>
<name>Q8WPA0_HALRO</name>
<dbReference type="GO" id="GO:0031683">
    <property type="term" value="F:G-protein beta/gamma-subunit complex binding"/>
    <property type="evidence" value="ECO:0007669"/>
    <property type="project" value="InterPro"/>
</dbReference>
<organism evidence="10">
    <name type="scientific">Halocynthia roretzi</name>
    <name type="common">Sea squirt</name>
    <name type="synonym">Cynthia roretzi</name>
    <dbReference type="NCBI Taxonomy" id="7729"/>
    <lineage>
        <taxon>Eukaryota</taxon>
        <taxon>Metazoa</taxon>
        <taxon>Chordata</taxon>
        <taxon>Tunicata</taxon>
        <taxon>Ascidiacea</taxon>
        <taxon>Stolidobranchia</taxon>
        <taxon>Pyuridae</taxon>
        <taxon>Halocynthia</taxon>
    </lineage>
</organism>
<evidence type="ECO:0000256" key="3">
    <source>
        <dbReference type="ARBA" id="ARBA00022842"/>
    </source>
</evidence>
<evidence type="ECO:0000256" key="5">
    <source>
        <dbReference type="ARBA" id="ARBA00023224"/>
    </source>
</evidence>
<gene>
    <name evidence="10" type="primary">HrGx-2</name>
    <name evidence="9" type="synonym">HrGx-1</name>
</gene>
<dbReference type="PANTHER" id="PTHR10218:SF329">
    <property type="entry name" value="GUANINE NUCLEOTIDE-BINDING PROTEIN G(Q) SUBUNIT ALPHA"/>
    <property type="match status" value="1"/>
</dbReference>
<protein>
    <submittedName>
        <fullName evidence="10">G protein alpha subunit x class</fullName>
    </submittedName>
</protein>
<sequence length="469" mass="53626">MSSLVSCFLGNDRTAAKEISKRIEQQIKDDKKIARTQVKLLVLGTSESGKSTFLKQMRIIHGTGYTADEKRSFIGLICQNVHTSMKILLQSMKNLNIEYDLEENSNIAMALDDGERDESRLPKSLALDFMKLWNDGGIQQCYARRNEFQLSDSTLYFMSNLDQISEEDYIPSLQDILRSRMPTTGIREYQFTIGNFVFGIVDVGGQKSERRKWIHCFENVTSIIFLARLSEYDLTIPLEEVSQDLRASLRHRQQRALQSRGKTVKGGLNYSGSGSAMNNGLAELDLSNGNNPHSTQRKLRTRPSNKKNFVATEFPRTPVIPRMSSKNSPDQNGNTRKHDSSSRQDEAYARSHINRMKESRALFKTIISCEYFINTSVILFLNKKDILAEKIHTSHLVDHFPEFDGPRADAESARAFILTKYADCFERSERQREICTPIHVSTDTRNIRYVFAAVKDIILKNYLVTYNLV</sequence>
<evidence type="ECO:0000313" key="9">
    <source>
        <dbReference type="EMBL" id="BAB79200.1"/>
    </source>
</evidence>
<dbReference type="FunFam" id="1.10.400.10:FF:000002">
    <property type="entry name" value="guanine nucleotide-binding protein G(Q) subunit alpha"/>
    <property type="match status" value="1"/>
</dbReference>
<evidence type="ECO:0000256" key="6">
    <source>
        <dbReference type="PIRSR" id="PIRSR601019-1"/>
    </source>
</evidence>
<dbReference type="Gene3D" id="1.10.400.10">
    <property type="entry name" value="GI Alpha 1, domain 2-like"/>
    <property type="match status" value="1"/>
</dbReference>
<evidence type="ECO:0000256" key="7">
    <source>
        <dbReference type="PIRSR" id="PIRSR601019-2"/>
    </source>
</evidence>
<dbReference type="GO" id="GO:0007188">
    <property type="term" value="P:adenylate cyclase-modulating G protein-coupled receptor signaling pathway"/>
    <property type="evidence" value="ECO:0007669"/>
    <property type="project" value="TreeGrafter"/>
</dbReference>
<dbReference type="GO" id="GO:0046872">
    <property type="term" value="F:metal ion binding"/>
    <property type="evidence" value="ECO:0007669"/>
    <property type="project" value="UniProtKB-KW"/>
</dbReference>
<dbReference type="PRINTS" id="PR00318">
    <property type="entry name" value="GPROTEINA"/>
</dbReference>
<feature type="binding site" evidence="7">
    <location>
        <position position="51"/>
    </location>
    <ligand>
        <name>Mg(2+)</name>
        <dbReference type="ChEBI" id="CHEBI:18420"/>
    </ligand>
</feature>
<dbReference type="SUPFAM" id="SSF52540">
    <property type="entry name" value="P-loop containing nucleoside triphosphate hydrolases"/>
    <property type="match status" value="1"/>
</dbReference>
<feature type="region of interest" description="Disordered" evidence="8">
    <location>
        <begin position="279"/>
        <end position="348"/>
    </location>
</feature>
<feature type="compositionally biased region" description="Polar residues" evidence="8">
    <location>
        <begin position="324"/>
        <end position="334"/>
    </location>
</feature>
<keyword evidence="5" id="KW-0807">Transducer</keyword>
<dbReference type="InterPro" id="IPR027417">
    <property type="entry name" value="P-loop_NTPase"/>
</dbReference>
<dbReference type="SMART" id="SM00275">
    <property type="entry name" value="G_alpha"/>
    <property type="match status" value="1"/>
</dbReference>
<dbReference type="AlphaFoldDB" id="Q8WPA0"/>
<dbReference type="SUPFAM" id="SSF47895">
    <property type="entry name" value="Transducin (alpha subunit), insertion domain"/>
    <property type="match status" value="1"/>
</dbReference>
<keyword evidence="3 7" id="KW-0460">Magnesium</keyword>
<dbReference type="GO" id="GO:0001664">
    <property type="term" value="F:G protein-coupled receptor binding"/>
    <property type="evidence" value="ECO:0007669"/>
    <property type="project" value="TreeGrafter"/>
</dbReference>
<dbReference type="CDD" id="cd00066">
    <property type="entry name" value="G-alpha"/>
    <property type="match status" value="1"/>
</dbReference>
<dbReference type="InterPro" id="IPR001019">
    <property type="entry name" value="Gprotein_alpha_su"/>
</dbReference>
<dbReference type="InterPro" id="IPR011025">
    <property type="entry name" value="GproteinA_insert"/>
</dbReference>
<keyword evidence="1 7" id="KW-0479">Metal-binding</keyword>
<feature type="binding site" evidence="7">
    <location>
        <position position="183"/>
    </location>
    <ligand>
        <name>Mg(2+)</name>
        <dbReference type="ChEBI" id="CHEBI:18420"/>
    </ligand>
</feature>
<feature type="binding site" evidence="6">
    <location>
        <begin position="382"/>
        <end position="385"/>
    </location>
    <ligand>
        <name>GTP</name>
        <dbReference type="ChEBI" id="CHEBI:37565"/>
    </ligand>
</feature>
<evidence type="ECO:0000256" key="1">
    <source>
        <dbReference type="ARBA" id="ARBA00022723"/>
    </source>
</evidence>
<feature type="binding site" evidence="6">
    <location>
        <begin position="47"/>
        <end position="52"/>
    </location>
    <ligand>
        <name>GTP</name>
        <dbReference type="ChEBI" id="CHEBI:37565"/>
    </ligand>
</feature>
<evidence type="ECO:0000256" key="2">
    <source>
        <dbReference type="ARBA" id="ARBA00022741"/>
    </source>
</evidence>
<dbReference type="PROSITE" id="PS51882">
    <property type="entry name" value="G_ALPHA"/>
    <property type="match status" value="1"/>
</dbReference>
<accession>Q8WPA0</accession>
<dbReference type="GO" id="GO:0005834">
    <property type="term" value="C:heterotrimeric G-protein complex"/>
    <property type="evidence" value="ECO:0007669"/>
    <property type="project" value="TreeGrafter"/>
</dbReference>
<feature type="compositionally biased region" description="Basic and acidic residues" evidence="8">
    <location>
        <begin position="336"/>
        <end position="348"/>
    </location>
</feature>
<proteinExistence type="evidence at transcript level"/>
<feature type="binding site" evidence="6">
    <location>
        <begin position="152"/>
        <end position="153"/>
    </location>
    <ligand>
        <name>GTP</name>
        <dbReference type="ChEBI" id="CHEBI:37565"/>
    </ligand>
</feature>
<reference evidence="10" key="1">
    <citation type="submission" date="2000-08" db="EMBL/GenBank/DDBJ databases">
        <title>Cloning and expression patterns of G proteins in the larvae of Halocynthia roretzi.</title>
        <authorList>
            <person name="Iwasa T."/>
            <person name="Kanehara K."/>
            <person name="Watari A."/>
            <person name="Ohkuma M."/>
            <person name="Tsuda M."/>
        </authorList>
    </citation>
    <scope>NUCLEOTIDE SEQUENCE</scope>
</reference>
<keyword evidence="2 6" id="KW-0547">Nucleotide-binding</keyword>
<dbReference type="EMBL" id="AB047086">
    <property type="protein sequence ID" value="BAB79201.1"/>
    <property type="molecule type" value="mRNA"/>
</dbReference>
<feature type="binding site" evidence="6">
    <location>
        <begin position="177"/>
        <end position="183"/>
    </location>
    <ligand>
        <name>GTP</name>
        <dbReference type="ChEBI" id="CHEBI:37565"/>
    </ligand>
</feature>
<dbReference type="Pfam" id="PF00503">
    <property type="entry name" value="G-alpha"/>
    <property type="match status" value="2"/>
</dbReference>
<evidence type="ECO:0000313" key="10">
    <source>
        <dbReference type="EMBL" id="BAB79201.1"/>
    </source>
</evidence>
<dbReference type="GO" id="GO:0005525">
    <property type="term" value="F:GTP binding"/>
    <property type="evidence" value="ECO:0007669"/>
    <property type="project" value="UniProtKB-KW"/>
</dbReference>
<dbReference type="Gene3D" id="3.40.50.300">
    <property type="entry name" value="P-loop containing nucleotide triphosphate hydrolases"/>
    <property type="match status" value="2"/>
</dbReference>
<dbReference type="GO" id="GO:0005737">
    <property type="term" value="C:cytoplasm"/>
    <property type="evidence" value="ECO:0007669"/>
    <property type="project" value="TreeGrafter"/>
</dbReference>
<dbReference type="FunFam" id="3.40.50.300:FF:000692">
    <property type="entry name" value="Guanine nucleotide-binding protein subunit alpha"/>
    <property type="match status" value="3"/>
</dbReference>
<evidence type="ECO:0000256" key="4">
    <source>
        <dbReference type="ARBA" id="ARBA00023134"/>
    </source>
</evidence>